<name>A0AAJ1TIP3_9BACL</name>
<comment type="caution">
    <text evidence="6">The sequence shown here is derived from an EMBL/GenBank/DDBJ whole genome shotgun (WGS) entry which is preliminary data.</text>
</comment>
<evidence type="ECO:0000256" key="4">
    <source>
        <dbReference type="ARBA" id="ARBA00022840"/>
    </source>
</evidence>
<organism evidence="6 7">
    <name type="scientific">Croceifilum oryzae</name>
    <dbReference type="NCBI Taxonomy" id="1553429"/>
    <lineage>
        <taxon>Bacteria</taxon>
        <taxon>Bacillati</taxon>
        <taxon>Bacillota</taxon>
        <taxon>Bacilli</taxon>
        <taxon>Bacillales</taxon>
        <taxon>Thermoactinomycetaceae</taxon>
        <taxon>Croceifilum</taxon>
    </lineage>
</organism>
<dbReference type="Proteomes" id="UP001238450">
    <property type="component" value="Unassembled WGS sequence"/>
</dbReference>
<feature type="domain" description="ABC transporter" evidence="5">
    <location>
        <begin position="6"/>
        <end position="234"/>
    </location>
</feature>
<evidence type="ECO:0000256" key="2">
    <source>
        <dbReference type="ARBA" id="ARBA00022448"/>
    </source>
</evidence>
<sequence>MKQAVVKIENLTKVIKDKTIIDQCSFELYPGEIVGFLGPNGAGKTTTIRMLVGLMKPTSGDIVIQNHHIERELEMALRHVGAIVENPELYKHLTGYQNLELFWRMSDDIPLERIDEVVKMVRLEGKIHEKVKTYSLGMRQRLGLAQALLHKPSVLILDELNNGLDPAGIKELRSHLQELADQHDLAILVSSHLLSEMELLCDQIVIIQNGKIIGTKQISSHEEEETEGTTRKVRFKLSSAAEEVRDLLSHTYPDYAVEFDQNGFVITLPVVEIPKLNKRLVQNDIDVFEIQIVEESLEDQFLQMTGGRTVE</sequence>
<evidence type="ECO:0000313" key="7">
    <source>
        <dbReference type="Proteomes" id="UP001238450"/>
    </source>
</evidence>
<dbReference type="EMBL" id="JAUSUV010000005">
    <property type="protein sequence ID" value="MDQ0417257.1"/>
    <property type="molecule type" value="Genomic_DNA"/>
</dbReference>
<evidence type="ECO:0000259" key="5">
    <source>
        <dbReference type="PROSITE" id="PS50893"/>
    </source>
</evidence>
<dbReference type="RefSeq" id="WP_307252165.1">
    <property type="nucleotide sequence ID" value="NZ_JAUSUV010000005.1"/>
</dbReference>
<dbReference type="PROSITE" id="PS00211">
    <property type="entry name" value="ABC_TRANSPORTER_1"/>
    <property type="match status" value="1"/>
</dbReference>
<dbReference type="SUPFAM" id="SSF52540">
    <property type="entry name" value="P-loop containing nucleoside triphosphate hydrolases"/>
    <property type="match status" value="1"/>
</dbReference>
<dbReference type="PROSITE" id="PS50893">
    <property type="entry name" value="ABC_TRANSPORTER_2"/>
    <property type="match status" value="1"/>
</dbReference>
<dbReference type="AlphaFoldDB" id="A0AAJ1TIP3"/>
<keyword evidence="7" id="KW-1185">Reference proteome</keyword>
<dbReference type="InterPro" id="IPR017871">
    <property type="entry name" value="ABC_transporter-like_CS"/>
</dbReference>
<protein>
    <submittedName>
        <fullName evidence="6">ABC-2 type transport system ATP-binding protein</fullName>
    </submittedName>
</protein>
<dbReference type="InterPro" id="IPR003439">
    <property type="entry name" value="ABC_transporter-like_ATP-bd"/>
</dbReference>
<gene>
    <name evidence="6" type="ORF">J2Z48_001429</name>
</gene>
<dbReference type="PANTHER" id="PTHR43335">
    <property type="entry name" value="ABC TRANSPORTER, ATP-BINDING PROTEIN"/>
    <property type="match status" value="1"/>
</dbReference>
<dbReference type="Gene3D" id="3.40.50.300">
    <property type="entry name" value="P-loop containing nucleotide triphosphate hydrolases"/>
    <property type="match status" value="1"/>
</dbReference>
<evidence type="ECO:0000256" key="1">
    <source>
        <dbReference type="ARBA" id="ARBA00005417"/>
    </source>
</evidence>
<dbReference type="Pfam" id="PF00005">
    <property type="entry name" value="ABC_tran"/>
    <property type="match status" value="1"/>
</dbReference>
<dbReference type="GO" id="GO:0016887">
    <property type="term" value="F:ATP hydrolysis activity"/>
    <property type="evidence" value="ECO:0007669"/>
    <property type="project" value="InterPro"/>
</dbReference>
<dbReference type="SMART" id="SM00382">
    <property type="entry name" value="AAA"/>
    <property type="match status" value="1"/>
</dbReference>
<proteinExistence type="inferred from homology"/>
<dbReference type="GO" id="GO:0005524">
    <property type="term" value="F:ATP binding"/>
    <property type="evidence" value="ECO:0007669"/>
    <property type="project" value="UniProtKB-KW"/>
</dbReference>
<keyword evidence="4 6" id="KW-0067">ATP-binding</keyword>
<keyword evidence="3" id="KW-0547">Nucleotide-binding</keyword>
<evidence type="ECO:0000313" key="6">
    <source>
        <dbReference type="EMBL" id="MDQ0417257.1"/>
    </source>
</evidence>
<keyword evidence="2" id="KW-0813">Transport</keyword>
<comment type="similarity">
    <text evidence="1">Belongs to the ABC transporter superfamily.</text>
</comment>
<dbReference type="InterPro" id="IPR027417">
    <property type="entry name" value="P-loop_NTPase"/>
</dbReference>
<evidence type="ECO:0000256" key="3">
    <source>
        <dbReference type="ARBA" id="ARBA00022741"/>
    </source>
</evidence>
<dbReference type="PANTHER" id="PTHR43335:SF4">
    <property type="entry name" value="ABC TRANSPORTER, ATP-BINDING PROTEIN"/>
    <property type="match status" value="1"/>
</dbReference>
<dbReference type="InterPro" id="IPR003593">
    <property type="entry name" value="AAA+_ATPase"/>
</dbReference>
<accession>A0AAJ1TIP3</accession>
<reference evidence="6 7" key="1">
    <citation type="submission" date="2023-07" db="EMBL/GenBank/DDBJ databases">
        <title>Genomic Encyclopedia of Type Strains, Phase IV (KMG-IV): sequencing the most valuable type-strain genomes for metagenomic binning, comparative biology and taxonomic classification.</title>
        <authorList>
            <person name="Goeker M."/>
        </authorList>
    </citation>
    <scope>NUCLEOTIDE SEQUENCE [LARGE SCALE GENOMIC DNA]</scope>
    <source>
        <strain evidence="6 7">DSM 46876</strain>
    </source>
</reference>